<dbReference type="EMBL" id="RHIB01000002">
    <property type="protein sequence ID" value="RNA67994.1"/>
    <property type="molecule type" value="Genomic_DNA"/>
</dbReference>
<dbReference type="AlphaFoldDB" id="A0A3M7TQZ7"/>
<dbReference type="InterPro" id="IPR042274">
    <property type="entry name" value="YycH/YycI_2"/>
</dbReference>
<dbReference type="CDD" id="cd15787">
    <property type="entry name" value="YycH_N"/>
    <property type="match status" value="1"/>
</dbReference>
<dbReference type="RefSeq" id="WP_122899957.1">
    <property type="nucleotide sequence ID" value="NZ_RHIB01000002.1"/>
</dbReference>
<accession>A0A3M7TQZ7</accession>
<evidence type="ECO:0000313" key="2">
    <source>
        <dbReference type="EMBL" id="RNA67994.1"/>
    </source>
</evidence>
<proteinExistence type="predicted"/>
<reference evidence="2 3" key="1">
    <citation type="submission" date="2018-10" db="EMBL/GenBank/DDBJ databases">
        <title>Bacillus Keqinensis sp. nov., a moderately halophilic bacterium isolated from a saline-alkaline lake.</title>
        <authorList>
            <person name="Wang H."/>
        </authorList>
    </citation>
    <scope>NUCLEOTIDE SEQUENCE [LARGE SCALE GENOMIC DNA]</scope>
    <source>
        <strain evidence="2 3">KQ-3</strain>
    </source>
</reference>
<evidence type="ECO:0000259" key="1">
    <source>
        <dbReference type="Pfam" id="PF07435"/>
    </source>
</evidence>
<feature type="domain" description="Regulatory protein YycH" evidence="1">
    <location>
        <begin position="4"/>
        <end position="432"/>
    </location>
</feature>
<dbReference type="OrthoDB" id="2382185at2"/>
<keyword evidence="3" id="KW-1185">Reference proteome</keyword>
<name>A0A3M7TQZ7_9BACI</name>
<dbReference type="Proteomes" id="UP000278746">
    <property type="component" value="Unassembled WGS sequence"/>
</dbReference>
<evidence type="ECO:0000313" key="3">
    <source>
        <dbReference type="Proteomes" id="UP000278746"/>
    </source>
</evidence>
<dbReference type="Gene3D" id="3.30.310.160">
    <property type="entry name" value="YycH protein, domain 2"/>
    <property type="match status" value="1"/>
</dbReference>
<gene>
    <name evidence="2" type="ORF">EBO34_14990</name>
</gene>
<sequence length="455" mass="53371">MAMEHFKTVLLWILILTSVGLTYSIWTFQPDYSPLGSSETIESPDIGEQKSFSNFLMPESITVHENDIHYWLAPGEERFMTQIEAILDFEYERVLDISRREVPQLNQPARALDFKFKSPIPGDVINELFDFGEQSMGITSVDRIYLSRSNTSSASEVVARFISYADEEIYQVDANISYEQLVALYEGEREHLYEAEGLEFEEGTYGNYAYLPLEPPPMRELTYNWDSTSEQDMRTVMFSDPDFVTEYQRGATVRMYSDGSRFLEITRRGSGNVMKFEHQRTGTFDEDETDTHVLIDALDFINTRGGWTESYTIDEWQHGFNDTVLYRLNMDELSVLAGSSNQDLYFTKEITRSGSQITKYERPLFRLDGQFDQDKVTPLESLQEVQSYLEQMEEFDPRSIEDMRIGYYMDSSSNFMIFYPDWFIKRGNWQRFSEIREEYENREDEEVEEETEEEA</sequence>
<organism evidence="2 3">
    <name type="scientific">Alteribacter keqinensis</name>
    <dbReference type="NCBI Taxonomy" id="2483800"/>
    <lineage>
        <taxon>Bacteria</taxon>
        <taxon>Bacillati</taxon>
        <taxon>Bacillota</taxon>
        <taxon>Bacilli</taxon>
        <taxon>Bacillales</taxon>
        <taxon>Bacillaceae</taxon>
        <taxon>Alteribacter</taxon>
    </lineage>
</organism>
<dbReference type="Gene3D" id="3.10.450.310">
    <property type="match status" value="1"/>
</dbReference>
<dbReference type="Pfam" id="PF07435">
    <property type="entry name" value="YycH"/>
    <property type="match status" value="1"/>
</dbReference>
<protein>
    <recommendedName>
        <fullName evidence="1">Regulatory protein YycH domain-containing protein</fullName>
    </recommendedName>
</protein>
<comment type="caution">
    <text evidence="2">The sequence shown here is derived from an EMBL/GenBank/DDBJ whole genome shotgun (WGS) entry which is preliminary data.</text>
</comment>
<dbReference type="InterPro" id="IPR009996">
    <property type="entry name" value="YycH"/>
</dbReference>